<dbReference type="OrthoDB" id="298344at2759"/>
<dbReference type="GeneID" id="17309212"/>
<evidence type="ECO:0000313" key="3">
    <source>
        <dbReference type="EnsemblProtists" id="EKX52474"/>
    </source>
</evidence>
<dbReference type="HOGENOM" id="CLU_781794_0_0_1"/>
<dbReference type="EMBL" id="JH992972">
    <property type="protein sequence ID" value="EKX52474.1"/>
    <property type="molecule type" value="Genomic_DNA"/>
</dbReference>
<dbReference type="RefSeq" id="XP_005839454.1">
    <property type="nucleotide sequence ID" value="XM_005839397.1"/>
</dbReference>
<reference evidence="4" key="2">
    <citation type="submission" date="2012-11" db="EMBL/GenBank/DDBJ databases">
        <authorList>
            <person name="Kuo A."/>
            <person name="Curtis B.A."/>
            <person name="Tanifuji G."/>
            <person name="Burki F."/>
            <person name="Gruber A."/>
            <person name="Irimia M."/>
            <person name="Maruyama S."/>
            <person name="Arias M.C."/>
            <person name="Ball S.G."/>
            <person name="Gile G.H."/>
            <person name="Hirakawa Y."/>
            <person name="Hopkins J.F."/>
            <person name="Rensing S.A."/>
            <person name="Schmutz J."/>
            <person name="Symeonidi A."/>
            <person name="Elias M."/>
            <person name="Eveleigh R.J."/>
            <person name="Herman E.K."/>
            <person name="Klute M.J."/>
            <person name="Nakayama T."/>
            <person name="Obornik M."/>
            <person name="Reyes-Prieto A."/>
            <person name="Armbrust E.V."/>
            <person name="Aves S.J."/>
            <person name="Beiko R.G."/>
            <person name="Coutinho P."/>
            <person name="Dacks J.B."/>
            <person name="Durnford D.G."/>
            <person name="Fast N.M."/>
            <person name="Green B.R."/>
            <person name="Grisdale C."/>
            <person name="Hempe F."/>
            <person name="Henrissat B."/>
            <person name="Hoppner M.P."/>
            <person name="Ishida K.-I."/>
            <person name="Kim E."/>
            <person name="Koreny L."/>
            <person name="Kroth P.G."/>
            <person name="Liu Y."/>
            <person name="Malik S.-B."/>
            <person name="Maier U.G."/>
            <person name="McRose D."/>
            <person name="Mock T."/>
            <person name="Neilson J.A."/>
            <person name="Onodera N.T."/>
            <person name="Poole A.M."/>
            <person name="Pritham E.J."/>
            <person name="Richards T.A."/>
            <person name="Rocap G."/>
            <person name="Roy S.W."/>
            <person name="Sarai C."/>
            <person name="Schaack S."/>
            <person name="Shirato S."/>
            <person name="Slamovits C.H."/>
            <person name="Spencer D.F."/>
            <person name="Suzuki S."/>
            <person name="Worden A.Z."/>
            <person name="Zauner S."/>
            <person name="Barry K."/>
            <person name="Bell C."/>
            <person name="Bharti A.K."/>
            <person name="Crow J.A."/>
            <person name="Grimwood J."/>
            <person name="Kramer R."/>
            <person name="Lindquist E."/>
            <person name="Lucas S."/>
            <person name="Salamov A."/>
            <person name="McFadden G.I."/>
            <person name="Lane C.E."/>
            <person name="Keeling P.J."/>
            <person name="Gray M.W."/>
            <person name="Grigoriev I.V."/>
            <person name="Archibald J.M."/>
        </authorList>
    </citation>
    <scope>NUCLEOTIDE SEQUENCE</scope>
    <source>
        <strain evidence="4">CCMP2712</strain>
    </source>
</reference>
<sequence length="355" mass="39442">MASRSQMAKKKSKAQQQTGSPAIFDRRHSISAAGVPSPKSLPGTFGTGARVGGKNATDRQSGKDLSNHNKYCHFCQHVKVRSSSMLACGNYECSRRYCEQCLLIHLNENATEQPSEGWSIVAGKLRWFCPICRNKCCCAKSECFSNHRHCKAFRYRLCRAQKAQKRLSSQGGPSRKARAADGKHKMPFAVSVERLGTASSTEREEEVREELCAANPFFGQEHEEPLDEALDFTSSLCGDGMARPSDTLDEGSELRLWQAGEMKEETCQSDILSLEHVLPGALEGTEADEDFEEARWLKSTLEGLGSSPSCFLEDEGLKEEAVEEPGMKELGSSFLERFQSELKPRRGCTVIYDYV</sequence>
<evidence type="ECO:0000256" key="1">
    <source>
        <dbReference type="SAM" id="MobiDB-lite"/>
    </source>
</evidence>
<reference evidence="3" key="3">
    <citation type="submission" date="2016-03" db="UniProtKB">
        <authorList>
            <consortium name="EnsemblProtists"/>
        </authorList>
    </citation>
    <scope>IDENTIFICATION</scope>
</reference>
<evidence type="ECO:0000313" key="4">
    <source>
        <dbReference type="Proteomes" id="UP000011087"/>
    </source>
</evidence>
<dbReference type="PaxDb" id="55529-EKX52474"/>
<organism evidence="2">
    <name type="scientific">Guillardia theta (strain CCMP2712)</name>
    <name type="common">Cryptophyte</name>
    <dbReference type="NCBI Taxonomy" id="905079"/>
    <lineage>
        <taxon>Eukaryota</taxon>
        <taxon>Cryptophyceae</taxon>
        <taxon>Pyrenomonadales</taxon>
        <taxon>Geminigeraceae</taxon>
        <taxon>Guillardia</taxon>
    </lineage>
</organism>
<dbReference type="AlphaFoldDB" id="L1JVX4"/>
<gene>
    <name evidence="2" type="ORF">GUITHDRAFT_133559</name>
</gene>
<dbReference type="KEGG" id="gtt:GUITHDRAFT_133559"/>
<dbReference type="Proteomes" id="UP000011087">
    <property type="component" value="Unassembled WGS sequence"/>
</dbReference>
<protein>
    <recommendedName>
        <fullName evidence="5">Zinc-finger domain-containing protein</fullName>
    </recommendedName>
</protein>
<reference evidence="2 4" key="1">
    <citation type="journal article" date="2012" name="Nature">
        <title>Algal genomes reveal evolutionary mosaicism and the fate of nucleomorphs.</title>
        <authorList>
            <consortium name="DOE Joint Genome Institute"/>
            <person name="Curtis B.A."/>
            <person name="Tanifuji G."/>
            <person name="Burki F."/>
            <person name="Gruber A."/>
            <person name="Irimia M."/>
            <person name="Maruyama S."/>
            <person name="Arias M.C."/>
            <person name="Ball S.G."/>
            <person name="Gile G.H."/>
            <person name="Hirakawa Y."/>
            <person name="Hopkins J.F."/>
            <person name="Kuo A."/>
            <person name="Rensing S.A."/>
            <person name="Schmutz J."/>
            <person name="Symeonidi A."/>
            <person name="Elias M."/>
            <person name="Eveleigh R.J."/>
            <person name="Herman E.K."/>
            <person name="Klute M.J."/>
            <person name="Nakayama T."/>
            <person name="Obornik M."/>
            <person name="Reyes-Prieto A."/>
            <person name="Armbrust E.V."/>
            <person name="Aves S.J."/>
            <person name="Beiko R.G."/>
            <person name="Coutinho P."/>
            <person name="Dacks J.B."/>
            <person name="Durnford D.G."/>
            <person name="Fast N.M."/>
            <person name="Green B.R."/>
            <person name="Grisdale C.J."/>
            <person name="Hempel F."/>
            <person name="Henrissat B."/>
            <person name="Hoppner M.P."/>
            <person name="Ishida K."/>
            <person name="Kim E."/>
            <person name="Koreny L."/>
            <person name="Kroth P.G."/>
            <person name="Liu Y."/>
            <person name="Malik S.B."/>
            <person name="Maier U.G."/>
            <person name="McRose D."/>
            <person name="Mock T."/>
            <person name="Neilson J.A."/>
            <person name="Onodera N.T."/>
            <person name="Poole A.M."/>
            <person name="Pritham E.J."/>
            <person name="Richards T.A."/>
            <person name="Rocap G."/>
            <person name="Roy S.W."/>
            <person name="Sarai C."/>
            <person name="Schaack S."/>
            <person name="Shirato S."/>
            <person name="Slamovits C.H."/>
            <person name="Spencer D.F."/>
            <person name="Suzuki S."/>
            <person name="Worden A.Z."/>
            <person name="Zauner S."/>
            <person name="Barry K."/>
            <person name="Bell C."/>
            <person name="Bharti A.K."/>
            <person name="Crow J.A."/>
            <person name="Grimwood J."/>
            <person name="Kramer R."/>
            <person name="Lindquist E."/>
            <person name="Lucas S."/>
            <person name="Salamov A."/>
            <person name="McFadden G.I."/>
            <person name="Lane C.E."/>
            <person name="Keeling P.J."/>
            <person name="Gray M.W."/>
            <person name="Grigoriev I.V."/>
            <person name="Archibald J.M."/>
        </authorList>
    </citation>
    <scope>NUCLEOTIDE SEQUENCE</scope>
    <source>
        <strain evidence="2 4">CCMP2712</strain>
    </source>
</reference>
<accession>L1JVX4</accession>
<proteinExistence type="predicted"/>
<feature type="region of interest" description="Disordered" evidence="1">
    <location>
        <begin position="1"/>
        <end position="64"/>
    </location>
</feature>
<keyword evidence="4" id="KW-1185">Reference proteome</keyword>
<name>L1JVX4_GUITC</name>
<evidence type="ECO:0008006" key="5">
    <source>
        <dbReference type="Google" id="ProtNLM"/>
    </source>
</evidence>
<evidence type="ECO:0000313" key="2">
    <source>
        <dbReference type="EMBL" id="EKX52474.1"/>
    </source>
</evidence>
<dbReference type="EnsemblProtists" id="EKX52474">
    <property type="protein sequence ID" value="EKX52474"/>
    <property type="gene ID" value="GUITHDRAFT_133559"/>
</dbReference>